<dbReference type="EMBL" id="BGPR01011315">
    <property type="protein sequence ID" value="GBN50678.1"/>
    <property type="molecule type" value="Genomic_DNA"/>
</dbReference>
<feature type="region of interest" description="Disordered" evidence="1">
    <location>
        <begin position="33"/>
        <end position="61"/>
    </location>
</feature>
<reference evidence="2 3" key="1">
    <citation type="journal article" date="2019" name="Sci. Rep.">
        <title>Orb-weaving spider Araneus ventricosus genome elucidates the spidroin gene catalogue.</title>
        <authorList>
            <person name="Kono N."/>
            <person name="Nakamura H."/>
            <person name="Ohtoshi R."/>
            <person name="Moran D.A.P."/>
            <person name="Shinohara A."/>
            <person name="Yoshida Y."/>
            <person name="Fujiwara M."/>
            <person name="Mori M."/>
            <person name="Tomita M."/>
            <person name="Arakawa K."/>
        </authorList>
    </citation>
    <scope>NUCLEOTIDE SEQUENCE [LARGE SCALE GENOMIC DNA]</scope>
</reference>
<comment type="caution">
    <text evidence="2">The sequence shown here is derived from an EMBL/GenBank/DDBJ whole genome shotgun (WGS) entry which is preliminary data.</text>
</comment>
<gene>
    <name evidence="2" type="ORF">AVEN_55666_1</name>
</gene>
<organism evidence="2 3">
    <name type="scientific">Araneus ventricosus</name>
    <name type="common">Orbweaver spider</name>
    <name type="synonym">Epeira ventricosa</name>
    <dbReference type="NCBI Taxonomy" id="182803"/>
    <lineage>
        <taxon>Eukaryota</taxon>
        <taxon>Metazoa</taxon>
        <taxon>Ecdysozoa</taxon>
        <taxon>Arthropoda</taxon>
        <taxon>Chelicerata</taxon>
        <taxon>Arachnida</taxon>
        <taxon>Araneae</taxon>
        <taxon>Araneomorphae</taxon>
        <taxon>Entelegynae</taxon>
        <taxon>Araneoidea</taxon>
        <taxon>Araneidae</taxon>
        <taxon>Araneus</taxon>
    </lineage>
</organism>
<sequence length="110" mass="12510">MNPELIFFYVRVEKREEQGGAVFEQTISTELTDDKIKKRPEKSSSTASSQEHFDERASGKHLSPLQSCAPILKHHSKNFRYFLGKKSSTTLSPLSLINKSHRLKADCSGW</sequence>
<dbReference type="AlphaFoldDB" id="A0A4Y2PF91"/>
<keyword evidence="3" id="KW-1185">Reference proteome</keyword>
<evidence type="ECO:0000256" key="1">
    <source>
        <dbReference type="SAM" id="MobiDB-lite"/>
    </source>
</evidence>
<evidence type="ECO:0000313" key="3">
    <source>
        <dbReference type="Proteomes" id="UP000499080"/>
    </source>
</evidence>
<name>A0A4Y2PF91_ARAVE</name>
<dbReference type="Proteomes" id="UP000499080">
    <property type="component" value="Unassembled WGS sequence"/>
</dbReference>
<protein>
    <submittedName>
        <fullName evidence="2">Uncharacterized protein</fullName>
    </submittedName>
</protein>
<proteinExistence type="predicted"/>
<evidence type="ECO:0000313" key="2">
    <source>
        <dbReference type="EMBL" id="GBN50678.1"/>
    </source>
</evidence>
<accession>A0A4Y2PF91</accession>